<dbReference type="AlphaFoldDB" id="W8F1L3"/>
<dbReference type="RefSeq" id="WP_044001158.1">
    <property type="nucleotide sequence ID" value="NZ_CP007145.1"/>
</dbReference>
<evidence type="ECO:0000313" key="1">
    <source>
        <dbReference type="EMBL" id="AHJ96441.1"/>
    </source>
</evidence>
<dbReference type="PATRIC" id="fig|1227739.3.peg.1097"/>
<evidence type="ECO:0000313" key="2">
    <source>
        <dbReference type="Proteomes" id="UP000019423"/>
    </source>
</evidence>
<keyword evidence="2" id="KW-1185">Reference proteome</keyword>
<dbReference type="Proteomes" id="UP000019423">
    <property type="component" value="Chromosome"/>
</dbReference>
<dbReference type="eggNOG" id="ENOG503311A">
    <property type="taxonomic scope" value="Bacteria"/>
</dbReference>
<reference evidence="1 2" key="1">
    <citation type="submission" date="2014-01" db="EMBL/GenBank/DDBJ databases">
        <title>Complete genome sequence of ionizing-radiation resistance bacterium Hymenobacter swuensis DY53.</title>
        <authorList>
            <person name="Jung J.-H."/>
            <person name="Jeong S.-W."/>
            <person name="Joe M.-H."/>
            <person name="Cho y.-j."/>
            <person name="Kim M.-K."/>
            <person name="Lim S.-Y."/>
        </authorList>
    </citation>
    <scope>NUCLEOTIDE SEQUENCE [LARGE SCALE GENOMIC DNA]</scope>
    <source>
        <strain evidence="1 2">DY53</strain>
    </source>
</reference>
<evidence type="ECO:0008006" key="3">
    <source>
        <dbReference type="Google" id="ProtNLM"/>
    </source>
</evidence>
<gene>
    <name evidence="1" type="ORF">Hsw_0846</name>
</gene>
<name>W8F1L3_9BACT</name>
<dbReference type="STRING" id="1227739.Hsw_0846"/>
<dbReference type="OrthoDB" id="530515at2"/>
<dbReference type="KEGG" id="hsw:Hsw_0846"/>
<sequence>MVDVAIQGDDVHFHVKGLHKLWAFKSQLQIPRRHITGARQDAEVLKGWWKGWRMPGTHIPGLLAAGTFLHEDKRIFWDVHNAEQAVIIDLEHDEYDQLIIEVEDPAAVLALLNGPA</sequence>
<protein>
    <recommendedName>
        <fullName evidence="3">Bacterial Pleckstrin homology domain-containing protein</fullName>
    </recommendedName>
</protein>
<accession>W8F1L3</accession>
<dbReference type="HOGENOM" id="CLU_147945_1_0_10"/>
<dbReference type="EMBL" id="CP007145">
    <property type="protein sequence ID" value="AHJ96441.1"/>
    <property type="molecule type" value="Genomic_DNA"/>
</dbReference>
<proteinExistence type="predicted"/>
<organism evidence="1 2">
    <name type="scientific">Hymenobacter swuensis DY53</name>
    <dbReference type="NCBI Taxonomy" id="1227739"/>
    <lineage>
        <taxon>Bacteria</taxon>
        <taxon>Pseudomonadati</taxon>
        <taxon>Bacteroidota</taxon>
        <taxon>Cytophagia</taxon>
        <taxon>Cytophagales</taxon>
        <taxon>Hymenobacteraceae</taxon>
        <taxon>Hymenobacter</taxon>
    </lineage>
</organism>